<dbReference type="Gene3D" id="1.10.443.10">
    <property type="entry name" value="Intergrase catalytic core"/>
    <property type="match status" value="1"/>
</dbReference>
<dbReference type="OMA" id="MQRESYD"/>
<sequence>DETHYRSFERLESVLLDLYGPAISSETSLRLASDGFAGDLEVVHFAKGLVSREERISTALIEDFGWKAMDAHRARVGIVGLLSAVGIGREGGEDRFQSTRQYQLLPPRSASNERDEDDGHELSITTPATETEDSMDSEAPPENKTRASWKSVVINDKARLRRAGGKARDADPENGPESKSKTSKDAYSYGLLPHTEDNADRRTYRTLYEELDALWTYMTVQQASSVSDPPVRERTAEVYMRHARLFLGWIVDARGGGGGTACISKALASSGGGETDDGGRRPSSPLASSRTAVPAPSGGDADAVRASMWSCVRERTGESSASPIDPDGGKIAGVKRTVSLYDVFPSADTDSAAPVLQYILWLRSERGISSNYEANMENSLRGLIKLVKFRFAGDESVRTSGQLVGNGAHSSQASSLDNLPIIIELRKFHRLAGLAGKKANKSSDESKKWLDWHEYLDVIQQLKADLFRMIEGYESKHGGSGGNLDDVVEKKRKAIAVSYQHYLLLSFFACIPDRQRTFRELELDRSFMRVGSDGEATYVIKHTSDDYKTGKSYGERPALPLGPSLTPEIDDFISRWRPALIQSKGEDSQSPSFLFLQPKTGKPLTSNSVYQIVSRNCYKYKQKKTNPHLLRDMIVTHVRQNGDASEKELEALALFMGHSIQMQRESYDRRTLEQKVTPAVKLMQDMNSFENPQ</sequence>
<dbReference type="Proteomes" id="UP000266841">
    <property type="component" value="Unassembled WGS sequence"/>
</dbReference>
<evidence type="ECO:0000256" key="1">
    <source>
        <dbReference type="ARBA" id="ARBA00023172"/>
    </source>
</evidence>
<accession>K0R262</accession>
<dbReference type="GO" id="GO:0003677">
    <property type="term" value="F:DNA binding"/>
    <property type="evidence" value="ECO:0007669"/>
    <property type="project" value="InterPro"/>
</dbReference>
<dbReference type="SUPFAM" id="SSF56349">
    <property type="entry name" value="DNA breaking-rejoining enzymes"/>
    <property type="match status" value="1"/>
</dbReference>
<protein>
    <submittedName>
        <fullName evidence="3">Uncharacterized protein</fullName>
    </submittedName>
</protein>
<dbReference type="InterPro" id="IPR011010">
    <property type="entry name" value="DNA_brk_join_enz"/>
</dbReference>
<dbReference type="InterPro" id="IPR013762">
    <property type="entry name" value="Integrase-like_cat_sf"/>
</dbReference>
<keyword evidence="4" id="KW-1185">Reference proteome</keyword>
<dbReference type="GO" id="GO:0015074">
    <property type="term" value="P:DNA integration"/>
    <property type="evidence" value="ECO:0007669"/>
    <property type="project" value="InterPro"/>
</dbReference>
<reference evidence="3 4" key="1">
    <citation type="journal article" date="2012" name="Genome Biol.">
        <title>Genome and low-iron response of an oceanic diatom adapted to chronic iron limitation.</title>
        <authorList>
            <person name="Lommer M."/>
            <person name="Specht M."/>
            <person name="Roy A.S."/>
            <person name="Kraemer L."/>
            <person name="Andreson R."/>
            <person name="Gutowska M.A."/>
            <person name="Wolf J."/>
            <person name="Bergner S.V."/>
            <person name="Schilhabel M.B."/>
            <person name="Klostermeier U.C."/>
            <person name="Beiko R.G."/>
            <person name="Rosenstiel P."/>
            <person name="Hippler M."/>
            <person name="Laroche J."/>
        </authorList>
    </citation>
    <scope>NUCLEOTIDE SEQUENCE [LARGE SCALE GENOMIC DNA]</scope>
    <source>
        <strain evidence="3 4">CCMP1005</strain>
    </source>
</reference>
<organism evidence="3 4">
    <name type="scientific">Thalassiosira oceanica</name>
    <name type="common">Marine diatom</name>
    <dbReference type="NCBI Taxonomy" id="159749"/>
    <lineage>
        <taxon>Eukaryota</taxon>
        <taxon>Sar</taxon>
        <taxon>Stramenopiles</taxon>
        <taxon>Ochrophyta</taxon>
        <taxon>Bacillariophyta</taxon>
        <taxon>Coscinodiscophyceae</taxon>
        <taxon>Thalassiosirophycidae</taxon>
        <taxon>Thalassiosirales</taxon>
        <taxon>Thalassiosiraceae</taxon>
        <taxon>Thalassiosira</taxon>
    </lineage>
</organism>
<feature type="compositionally biased region" description="Basic and acidic residues" evidence="2">
    <location>
        <begin position="166"/>
        <end position="184"/>
    </location>
</feature>
<evidence type="ECO:0000313" key="4">
    <source>
        <dbReference type="Proteomes" id="UP000266841"/>
    </source>
</evidence>
<comment type="caution">
    <text evidence="3">The sequence shown here is derived from an EMBL/GenBank/DDBJ whole genome shotgun (WGS) entry which is preliminary data.</text>
</comment>
<feature type="non-terminal residue" evidence="3">
    <location>
        <position position="1"/>
    </location>
</feature>
<evidence type="ECO:0000313" key="3">
    <source>
        <dbReference type="EMBL" id="EJK46668.1"/>
    </source>
</evidence>
<dbReference type="AlphaFoldDB" id="K0R262"/>
<gene>
    <name evidence="3" type="ORF">THAOC_34649</name>
</gene>
<keyword evidence="1" id="KW-0233">DNA recombination</keyword>
<evidence type="ECO:0000256" key="2">
    <source>
        <dbReference type="SAM" id="MobiDB-lite"/>
    </source>
</evidence>
<dbReference type="eggNOG" id="ENOG502RYDE">
    <property type="taxonomic scope" value="Eukaryota"/>
</dbReference>
<feature type="region of interest" description="Disordered" evidence="2">
    <location>
        <begin position="268"/>
        <end position="302"/>
    </location>
</feature>
<proteinExistence type="predicted"/>
<name>K0R262_THAOC</name>
<feature type="region of interest" description="Disordered" evidence="2">
    <location>
        <begin position="95"/>
        <end position="185"/>
    </location>
</feature>
<dbReference type="GO" id="GO:0006310">
    <property type="term" value="P:DNA recombination"/>
    <property type="evidence" value="ECO:0007669"/>
    <property type="project" value="UniProtKB-KW"/>
</dbReference>
<dbReference type="EMBL" id="AGNL01047607">
    <property type="protein sequence ID" value="EJK46668.1"/>
    <property type="molecule type" value="Genomic_DNA"/>
</dbReference>
<dbReference type="OrthoDB" id="71417at2759"/>